<organism evidence="2 3">
    <name type="scientific">Psilocybe cf. subviscida</name>
    <dbReference type="NCBI Taxonomy" id="2480587"/>
    <lineage>
        <taxon>Eukaryota</taxon>
        <taxon>Fungi</taxon>
        <taxon>Dikarya</taxon>
        <taxon>Basidiomycota</taxon>
        <taxon>Agaricomycotina</taxon>
        <taxon>Agaricomycetes</taxon>
        <taxon>Agaricomycetidae</taxon>
        <taxon>Agaricales</taxon>
        <taxon>Agaricineae</taxon>
        <taxon>Strophariaceae</taxon>
        <taxon>Psilocybe</taxon>
    </lineage>
</organism>
<evidence type="ECO:0000313" key="2">
    <source>
        <dbReference type="EMBL" id="KAF5312187.1"/>
    </source>
</evidence>
<evidence type="ECO:0000256" key="1">
    <source>
        <dbReference type="SAM" id="MobiDB-lite"/>
    </source>
</evidence>
<feature type="region of interest" description="Disordered" evidence="1">
    <location>
        <begin position="1"/>
        <end position="33"/>
    </location>
</feature>
<reference evidence="2 3" key="1">
    <citation type="journal article" date="2020" name="ISME J.">
        <title>Uncovering the hidden diversity of litter-decomposition mechanisms in mushroom-forming fungi.</title>
        <authorList>
            <person name="Floudas D."/>
            <person name="Bentzer J."/>
            <person name="Ahren D."/>
            <person name="Johansson T."/>
            <person name="Persson P."/>
            <person name="Tunlid A."/>
        </authorList>
    </citation>
    <scope>NUCLEOTIDE SEQUENCE [LARGE SCALE GENOMIC DNA]</scope>
    <source>
        <strain evidence="2 3">CBS 101986</strain>
    </source>
</reference>
<comment type="caution">
    <text evidence="2">The sequence shown here is derived from an EMBL/GenBank/DDBJ whole genome shotgun (WGS) entry which is preliminary data.</text>
</comment>
<gene>
    <name evidence="2" type="ORF">D9619_002744</name>
</gene>
<keyword evidence="3" id="KW-1185">Reference proteome</keyword>
<dbReference type="Proteomes" id="UP000567179">
    <property type="component" value="Unassembled WGS sequence"/>
</dbReference>
<evidence type="ECO:0000313" key="3">
    <source>
        <dbReference type="Proteomes" id="UP000567179"/>
    </source>
</evidence>
<feature type="region of interest" description="Disordered" evidence="1">
    <location>
        <begin position="47"/>
        <end position="70"/>
    </location>
</feature>
<protein>
    <submittedName>
        <fullName evidence="2">Uncharacterized protein</fullName>
    </submittedName>
</protein>
<dbReference type="AlphaFoldDB" id="A0A8H5AXW0"/>
<dbReference type="OrthoDB" id="3052944at2759"/>
<accession>A0A8H5AXW0</accession>
<feature type="compositionally biased region" description="Pro residues" evidence="1">
    <location>
        <begin position="1"/>
        <end position="11"/>
    </location>
</feature>
<sequence>MPSYSSPPPSPMSGFFPTGTTSPNAFSGFHQNPRDSHNVYSAFIGTRSSSSSQNSHGSKKGLKKMLSFLS</sequence>
<proteinExistence type="predicted"/>
<dbReference type="EMBL" id="JAACJJ010000056">
    <property type="protein sequence ID" value="KAF5312187.1"/>
    <property type="molecule type" value="Genomic_DNA"/>
</dbReference>
<name>A0A8H5AXW0_9AGAR</name>